<feature type="compositionally biased region" description="Basic and acidic residues" evidence="1">
    <location>
        <begin position="159"/>
        <end position="169"/>
    </location>
</feature>
<reference evidence="3" key="2">
    <citation type="submission" date="2011-03" db="EMBL/GenBank/DDBJ databases">
        <title>Comparative genomics and transcriptomics of Neospora caninum and Toxoplasma gondii.</title>
        <authorList>
            <person name="Reid A.J."/>
            <person name="Sohal A."/>
            <person name="Harris D."/>
            <person name="Quail M."/>
            <person name="Sanders M."/>
            <person name="Berriman M."/>
            <person name="Wastling J.M."/>
            <person name="Pain A."/>
        </authorList>
    </citation>
    <scope>NUCLEOTIDE SEQUENCE</scope>
    <source>
        <strain evidence="3">Liverpool</strain>
    </source>
</reference>
<dbReference type="EMBL" id="LN714476">
    <property type="protein sequence ID" value="CEL64807.1"/>
    <property type="molecule type" value="Genomic_DNA"/>
</dbReference>
<dbReference type="InParanoid" id="F0V915"/>
<gene>
    <name evidence="4" type="ORF">BN1204_006810</name>
    <name evidence="3" type="ORF">NCLIV_006810</name>
</gene>
<dbReference type="eggNOG" id="ENOG502QYMQ">
    <property type="taxonomic scope" value="Eukaryota"/>
</dbReference>
<feature type="compositionally biased region" description="Polar residues" evidence="1">
    <location>
        <begin position="78"/>
        <end position="87"/>
    </location>
</feature>
<evidence type="ECO:0000313" key="3">
    <source>
        <dbReference type="EMBL" id="CBZ50206.1"/>
    </source>
</evidence>
<feature type="signal peptide" evidence="2">
    <location>
        <begin position="1"/>
        <end position="35"/>
    </location>
</feature>
<dbReference type="VEuPathDB" id="ToxoDB:NCLIV_006810"/>
<protein>
    <recommendedName>
        <fullName evidence="6">Transmembrane protein</fullName>
    </recommendedName>
</protein>
<evidence type="ECO:0000256" key="1">
    <source>
        <dbReference type="SAM" id="MobiDB-lite"/>
    </source>
</evidence>
<reference evidence="5" key="3">
    <citation type="journal article" date="2012" name="PLoS Pathog.">
        <title>Comparative genomics of the apicomplexan parasites Toxoplasma gondii and Neospora caninum: Coccidia differing in host range and transmission strategy.</title>
        <authorList>
            <person name="Reid A.J."/>
            <person name="Vermont S.J."/>
            <person name="Cotton J.A."/>
            <person name="Harris D."/>
            <person name="Hill-Cawthorne G.A."/>
            <person name="Konen-Waisman S."/>
            <person name="Latham S.M."/>
            <person name="Mourier T."/>
            <person name="Norton R."/>
            <person name="Quail M.A."/>
            <person name="Sanders M."/>
            <person name="Shanmugam D."/>
            <person name="Sohal A."/>
            <person name="Wasmuth J.D."/>
            <person name="Brunk B."/>
            <person name="Grigg M.E."/>
            <person name="Howard J.C."/>
            <person name="Parkinson J."/>
            <person name="Roos D.S."/>
            <person name="Trees A.J."/>
            <person name="Berriman M."/>
            <person name="Pain A."/>
            <person name="Wastling J.M."/>
        </authorList>
    </citation>
    <scope>NUCLEOTIDE SEQUENCE [LARGE SCALE GENOMIC DNA]</scope>
    <source>
        <strain evidence="5">Liverpool</strain>
    </source>
</reference>
<organism evidence="3 5">
    <name type="scientific">Neospora caninum (strain Liverpool)</name>
    <dbReference type="NCBI Taxonomy" id="572307"/>
    <lineage>
        <taxon>Eukaryota</taxon>
        <taxon>Sar</taxon>
        <taxon>Alveolata</taxon>
        <taxon>Apicomplexa</taxon>
        <taxon>Conoidasida</taxon>
        <taxon>Coccidia</taxon>
        <taxon>Eucoccidiorida</taxon>
        <taxon>Eimeriorina</taxon>
        <taxon>Sarcocystidae</taxon>
        <taxon>Neospora</taxon>
    </lineage>
</organism>
<sequence>MAEFQKTHRLSRRSVTVQRRLRFWAIFLVCAVVTGCDDAASASSSSNSTAELLTGDAVPLSTDEGVNPSEDVWGVRGSGSQNASQAEEGNGHSRDKQLGGSDRDSLDVATNKGSDLSSSSELSGGSRGNQDDGDLSSSNTPDAAGSVVDVHPENAVPTKEAEAVSKARETTVTKRHRLRGLAVGVYPWGATAAAYGAYLNWYRTAYLPWYYTTFGVAAAAPILTSPAVYAAYYPTVAAPVANVPVQAALPVVQQTAVPVGQVGVLPVAQQGPVNAVQPAVAVTQRLAAPVVQQSAVPVVAAGAASVVPVALPQGNRVAGTAPTEALLSLEEPVNENQQQTVAPVALLTAPSAIDYGNGRGSRTASRSSDGVGGLGLSNFAAFLARPDGTLAAIGGNGT</sequence>
<feature type="region of interest" description="Disordered" evidence="1">
    <location>
        <begin position="57"/>
        <end position="169"/>
    </location>
</feature>
<evidence type="ECO:0008006" key="6">
    <source>
        <dbReference type="Google" id="ProtNLM"/>
    </source>
</evidence>
<proteinExistence type="predicted"/>
<keyword evidence="5" id="KW-1185">Reference proteome</keyword>
<feature type="compositionally biased region" description="Basic and acidic residues" evidence="1">
    <location>
        <begin position="89"/>
        <end position="106"/>
    </location>
</feature>
<dbReference type="GeneID" id="13446264"/>
<evidence type="ECO:0000313" key="5">
    <source>
        <dbReference type="Proteomes" id="UP000007494"/>
    </source>
</evidence>
<dbReference type="EMBL" id="FR823382">
    <property type="protein sequence ID" value="CBZ50206.1"/>
    <property type="molecule type" value="Genomic_DNA"/>
</dbReference>
<dbReference type="AlphaFoldDB" id="F0V915"/>
<feature type="compositionally biased region" description="Low complexity" evidence="1">
    <location>
        <begin position="113"/>
        <end position="124"/>
    </location>
</feature>
<reference evidence="4" key="4">
    <citation type="journal article" date="2015" name="PLoS ONE">
        <title>Comprehensive Evaluation of Toxoplasma gondii VEG and Neospora caninum LIV Genomes with Tachyzoite Stage Transcriptome and Proteome Defines Novel Transcript Features.</title>
        <authorList>
            <person name="Ramaprasad A."/>
            <person name="Mourier T."/>
            <person name="Naeem R."/>
            <person name="Malas T.B."/>
            <person name="Moussa E."/>
            <person name="Panigrahi A."/>
            <person name="Vermont S.J."/>
            <person name="Otto T.D."/>
            <person name="Wastling J."/>
            <person name="Pain A."/>
        </authorList>
    </citation>
    <scope>NUCLEOTIDE SEQUENCE</scope>
    <source>
        <strain evidence="4">Liverpool</strain>
    </source>
</reference>
<evidence type="ECO:0000256" key="2">
    <source>
        <dbReference type="SAM" id="SignalP"/>
    </source>
</evidence>
<accession>F0V915</accession>
<dbReference type="Proteomes" id="UP000007494">
    <property type="component" value="Chromosome II"/>
</dbReference>
<dbReference type="RefSeq" id="XP_003880241.1">
    <property type="nucleotide sequence ID" value="XM_003880192.1"/>
</dbReference>
<feature type="chain" id="PRO_5007654962" description="Transmembrane protein" evidence="2">
    <location>
        <begin position="36"/>
        <end position="398"/>
    </location>
</feature>
<evidence type="ECO:0000313" key="4">
    <source>
        <dbReference type="EMBL" id="CEL64807.1"/>
    </source>
</evidence>
<keyword evidence="2" id="KW-0732">Signal</keyword>
<dbReference type="OMA" id="WYRTAYL"/>
<reference evidence="3" key="1">
    <citation type="submission" date="2011-02" db="EMBL/GenBank/DDBJ databases">
        <authorList>
            <person name="Aslett M."/>
        </authorList>
    </citation>
    <scope>NUCLEOTIDE SEQUENCE</scope>
    <source>
        <strain evidence="3">Liverpool</strain>
    </source>
</reference>
<dbReference type="OrthoDB" id="332399at2759"/>
<name>F0V915_NEOCL</name>